<dbReference type="InterPro" id="IPR020568">
    <property type="entry name" value="Ribosomal_Su5_D2-typ_SF"/>
</dbReference>
<dbReference type="GO" id="GO:0042781">
    <property type="term" value="F:3'-tRNA processing endoribonuclease activity"/>
    <property type="evidence" value="ECO:0007669"/>
    <property type="project" value="TreeGrafter"/>
</dbReference>
<comment type="subunit">
    <text evidence="7">Consists of a catalytic RNA component (M1 or rnpB) and a protein subunit.</text>
</comment>
<evidence type="ECO:0000256" key="3">
    <source>
        <dbReference type="ARBA" id="ARBA00022722"/>
    </source>
</evidence>
<organism evidence="10 11">
    <name type="scientific">Micromonospora wenchangensis</name>
    <dbReference type="NCBI Taxonomy" id="1185415"/>
    <lineage>
        <taxon>Bacteria</taxon>
        <taxon>Bacillati</taxon>
        <taxon>Actinomycetota</taxon>
        <taxon>Actinomycetes</taxon>
        <taxon>Micromonosporales</taxon>
        <taxon>Micromonosporaceae</taxon>
        <taxon>Micromonospora</taxon>
    </lineage>
</organism>
<evidence type="ECO:0000313" key="11">
    <source>
        <dbReference type="Proteomes" id="UP000197174"/>
    </source>
</evidence>
<dbReference type="InterPro" id="IPR020539">
    <property type="entry name" value="RNase_P_CS"/>
</dbReference>
<dbReference type="EC" id="3.1.26.5" evidence="7 8"/>
<evidence type="ECO:0000256" key="4">
    <source>
        <dbReference type="ARBA" id="ARBA00022759"/>
    </source>
</evidence>
<dbReference type="PANTHER" id="PTHR33992">
    <property type="entry name" value="RIBONUCLEASE P PROTEIN COMPONENT"/>
    <property type="match status" value="1"/>
</dbReference>
<keyword evidence="6 7" id="KW-0694">RNA-binding</keyword>
<dbReference type="InterPro" id="IPR014721">
    <property type="entry name" value="Ribsml_uS5_D2-typ_fold_subgr"/>
</dbReference>
<evidence type="ECO:0000256" key="6">
    <source>
        <dbReference type="ARBA" id="ARBA00022884"/>
    </source>
</evidence>
<dbReference type="Proteomes" id="UP000197174">
    <property type="component" value="Unassembled WGS sequence"/>
</dbReference>
<dbReference type="RefSeq" id="WP_088643662.1">
    <property type="nucleotide sequence ID" value="NZ_MZMV01000013.1"/>
</dbReference>
<keyword evidence="2 7" id="KW-0819">tRNA processing</keyword>
<dbReference type="AlphaFoldDB" id="A0A246RPI4"/>
<comment type="function">
    <text evidence="1 7">RNaseP catalyzes the removal of the 5'-leader sequence from pre-tRNA to produce the mature 5'-terminus. It can also cleave other RNA substrates such as 4.5S RNA. The protein component plays an auxiliary but essential role in vivo by binding to the 5'-leader sequence and broadening the substrate specificity of the ribozyme.</text>
</comment>
<dbReference type="GO" id="GO:0001682">
    <property type="term" value="P:tRNA 5'-leader removal"/>
    <property type="evidence" value="ECO:0007669"/>
    <property type="project" value="UniProtKB-UniRule"/>
</dbReference>
<evidence type="ECO:0000256" key="9">
    <source>
        <dbReference type="SAM" id="MobiDB-lite"/>
    </source>
</evidence>
<sequence length="143" mass="15044">MLTAAQRLRRSTDFAAAVRGGRRVGRGAVVVHLTLPATSTPAATTPLGTTSPEPARTTDPELISESSRAGFVVSKAVGPAVVRNKVRRRLRHLVRERLAALPAGSTLVVRALPTAAGTPYPRLAGDLDAAIAAARQPRGRRSR</sequence>
<dbReference type="GO" id="GO:0000049">
    <property type="term" value="F:tRNA binding"/>
    <property type="evidence" value="ECO:0007669"/>
    <property type="project" value="UniProtKB-UniRule"/>
</dbReference>
<dbReference type="GO" id="GO:0004526">
    <property type="term" value="F:ribonuclease P activity"/>
    <property type="evidence" value="ECO:0007669"/>
    <property type="project" value="UniProtKB-UniRule"/>
</dbReference>
<dbReference type="NCBIfam" id="TIGR00188">
    <property type="entry name" value="rnpA"/>
    <property type="match status" value="1"/>
</dbReference>
<dbReference type="EMBL" id="MZMV01000013">
    <property type="protein sequence ID" value="OWV09110.1"/>
    <property type="molecule type" value="Genomic_DNA"/>
</dbReference>
<evidence type="ECO:0000256" key="1">
    <source>
        <dbReference type="ARBA" id="ARBA00002663"/>
    </source>
</evidence>
<dbReference type="InterPro" id="IPR000100">
    <property type="entry name" value="RNase_P"/>
</dbReference>
<keyword evidence="3 7" id="KW-0540">Nuclease</keyword>
<dbReference type="HAMAP" id="MF_00227">
    <property type="entry name" value="RNase_P"/>
    <property type="match status" value="1"/>
</dbReference>
<evidence type="ECO:0000256" key="2">
    <source>
        <dbReference type="ARBA" id="ARBA00022694"/>
    </source>
</evidence>
<dbReference type="Pfam" id="PF00825">
    <property type="entry name" value="Ribonuclease_P"/>
    <property type="match status" value="1"/>
</dbReference>
<evidence type="ECO:0000256" key="8">
    <source>
        <dbReference type="NCBIfam" id="TIGR00188"/>
    </source>
</evidence>
<dbReference type="PROSITE" id="PS00648">
    <property type="entry name" value="RIBONUCLEASE_P"/>
    <property type="match status" value="1"/>
</dbReference>
<dbReference type="SUPFAM" id="SSF54211">
    <property type="entry name" value="Ribosomal protein S5 domain 2-like"/>
    <property type="match status" value="1"/>
</dbReference>
<evidence type="ECO:0000256" key="5">
    <source>
        <dbReference type="ARBA" id="ARBA00022801"/>
    </source>
</evidence>
<gene>
    <name evidence="7" type="primary">rnpA</name>
    <name evidence="10" type="ORF">B5D80_10745</name>
</gene>
<name>A0A246RPI4_9ACTN</name>
<keyword evidence="5 7" id="KW-0378">Hydrolase</keyword>
<feature type="region of interest" description="Disordered" evidence="9">
    <location>
        <begin position="39"/>
        <end position="64"/>
    </location>
</feature>
<dbReference type="GO" id="GO:0030677">
    <property type="term" value="C:ribonuclease P complex"/>
    <property type="evidence" value="ECO:0007669"/>
    <property type="project" value="TreeGrafter"/>
</dbReference>
<comment type="caution">
    <text evidence="10">The sequence shown here is derived from an EMBL/GenBank/DDBJ whole genome shotgun (WGS) entry which is preliminary data.</text>
</comment>
<comment type="similarity">
    <text evidence="7">Belongs to the RnpA family.</text>
</comment>
<dbReference type="Gene3D" id="3.30.230.10">
    <property type="match status" value="1"/>
</dbReference>
<dbReference type="PANTHER" id="PTHR33992:SF1">
    <property type="entry name" value="RIBONUCLEASE P PROTEIN COMPONENT"/>
    <property type="match status" value="1"/>
</dbReference>
<proteinExistence type="inferred from homology"/>
<comment type="catalytic activity">
    <reaction evidence="7">
        <text>Endonucleolytic cleavage of RNA, removing 5'-extranucleotides from tRNA precursor.</text>
        <dbReference type="EC" id="3.1.26.5"/>
    </reaction>
</comment>
<protein>
    <recommendedName>
        <fullName evidence="7 8">Ribonuclease P protein component</fullName>
        <shortName evidence="7">RNase P protein</shortName>
        <shortName evidence="7">RNaseP protein</shortName>
        <ecNumber evidence="7 8">3.1.26.5</ecNumber>
    </recommendedName>
    <alternativeName>
        <fullName evidence="7">Protein C5</fullName>
    </alternativeName>
</protein>
<keyword evidence="11" id="KW-1185">Reference proteome</keyword>
<evidence type="ECO:0000313" key="10">
    <source>
        <dbReference type="EMBL" id="OWV09110.1"/>
    </source>
</evidence>
<evidence type="ECO:0000256" key="7">
    <source>
        <dbReference type="HAMAP-Rule" id="MF_00227"/>
    </source>
</evidence>
<keyword evidence="4 7" id="KW-0255">Endonuclease</keyword>
<accession>A0A246RPI4</accession>
<reference evidence="10 11" key="1">
    <citation type="submission" date="2017-03" db="EMBL/GenBank/DDBJ databases">
        <title>Whole genome sequence of Micromonospora wenchangensis, isolated from mangrove soil.</title>
        <authorList>
            <person name="Yang H."/>
        </authorList>
    </citation>
    <scope>NUCLEOTIDE SEQUENCE [LARGE SCALE GENOMIC DNA]</scope>
    <source>
        <strain evidence="10 11">CCTCC AA 2012002</strain>
    </source>
</reference>
<feature type="compositionally biased region" description="Low complexity" evidence="9">
    <location>
        <begin position="39"/>
        <end position="52"/>
    </location>
</feature>